<feature type="compositionally biased region" description="Acidic residues" evidence="4">
    <location>
        <begin position="464"/>
        <end position="479"/>
    </location>
</feature>
<protein>
    <recommendedName>
        <fullName evidence="6">DUF2415 domain-containing protein</fullName>
    </recommendedName>
</protein>
<dbReference type="InterPro" id="IPR019775">
    <property type="entry name" value="WD40_repeat_CS"/>
</dbReference>
<dbReference type="PANTHER" id="PTHR43991:SF12">
    <property type="entry name" value="WD REPEAT PROTEIN (AFU_ORTHOLOGUE AFUA_8G05640)"/>
    <property type="match status" value="1"/>
</dbReference>
<feature type="region of interest" description="Disordered" evidence="4">
    <location>
        <begin position="506"/>
        <end position="548"/>
    </location>
</feature>
<dbReference type="PROSITE" id="PS50082">
    <property type="entry name" value="WD_REPEATS_2"/>
    <property type="match status" value="1"/>
</dbReference>
<dbReference type="InterPro" id="IPR015943">
    <property type="entry name" value="WD40/YVTN_repeat-like_dom_sf"/>
</dbReference>
<dbReference type="PROSITE" id="PS00678">
    <property type="entry name" value="WD_REPEATS_1"/>
    <property type="match status" value="1"/>
</dbReference>
<evidence type="ECO:0000256" key="1">
    <source>
        <dbReference type="ARBA" id="ARBA00022574"/>
    </source>
</evidence>
<organism evidence="5">
    <name type="scientific">Polytomella parva</name>
    <dbReference type="NCBI Taxonomy" id="51329"/>
    <lineage>
        <taxon>Eukaryota</taxon>
        <taxon>Viridiplantae</taxon>
        <taxon>Chlorophyta</taxon>
        <taxon>core chlorophytes</taxon>
        <taxon>Chlorophyceae</taxon>
        <taxon>CS clade</taxon>
        <taxon>Chlamydomonadales</taxon>
        <taxon>Chlamydomonadaceae</taxon>
        <taxon>Polytomella</taxon>
    </lineage>
</organism>
<feature type="compositionally biased region" description="Polar residues" evidence="4">
    <location>
        <begin position="509"/>
        <end position="521"/>
    </location>
</feature>
<keyword evidence="2" id="KW-0677">Repeat</keyword>
<evidence type="ECO:0000313" key="5">
    <source>
        <dbReference type="EMBL" id="CAD8767941.1"/>
    </source>
</evidence>
<sequence length="648" mass="72262">MEVCCEYRDSDSEVDVTKDDEESDHEEGNCEESDLVTEYLENIVNHCGNYTFKQKNAPDSRPKRRRQNEPCCIECIFEDDTPSYTFSRNSRAYSNMQEIAWSPEDGRNIESLRLRAYSEFQNVLPNSNDPRYVDERTSIVSKCLRTRFTRSGLLSFDRFINAKPNYMHFQLRNLVWATNSNSIYFSSNQTVSHLDCSDRFVTPLLDLSGSSRIQRLAALGPVQISSLCVSGPDDLAIVGGFNSEIVIYRLSSNDVLFSRVISHGENRITNGLNVHTPSSKVGPHIVSANNDNAVQVLAPTDSSYDVLTRWQLPWAVNYAAVRDGSDVAVVVGDSETALVMDLYNGTTVAGLKDHYDFTFAAAWHPGGVILATGNQDSTTKIWDLRHTKRPLCTLAGRMRAIRSLRFSPDGGLLAAAEPMDFVRLFDVSNSFETCQEIQFFGDVVGISFAPTSALQSEGVYWRDNEEEEEGGEEGDEERGEENQQKEGNTSTSEVNAYVYDKNMNRHATHSYNGSTSNSKHGSAQPPSRPSSSVPFSSSSKRRRRTGSRGIVTDFFIGIGSNASDPRGGFRSYHDQLIKNASGILHFTESRSWKGALEGGREGKGHGQQRGVGRGKGNHYLRRLKPRRMEDRTGDRDKDGEGEGEGEEQ</sequence>
<dbReference type="PROSITE" id="PS50294">
    <property type="entry name" value="WD_REPEATS_REGION"/>
    <property type="match status" value="1"/>
</dbReference>
<dbReference type="Pfam" id="PF00400">
    <property type="entry name" value="WD40"/>
    <property type="match status" value="1"/>
</dbReference>
<proteinExistence type="predicted"/>
<reference evidence="5" key="1">
    <citation type="submission" date="2021-01" db="EMBL/GenBank/DDBJ databases">
        <authorList>
            <person name="Corre E."/>
            <person name="Pelletier E."/>
            <person name="Niang G."/>
            <person name="Scheremetjew M."/>
            <person name="Finn R."/>
            <person name="Kale V."/>
            <person name="Holt S."/>
            <person name="Cochrane G."/>
            <person name="Meng A."/>
            <person name="Brown T."/>
            <person name="Cohen L."/>
        </authorList>
    </citation>
    <scope>NUCLEOTIDE SEQUENCE</scope>
    <source>
        <strain evidence="5">SAG 63-3</strain>
    </source>
</reference>
<accession>A0A7S0YBV4</accession>
<feature type="repeat" description="WD" evidence="3">
    <location>
        <begin position="351"/>
        <end position="385"/>
    </location>
</feature>
<evidence type="ECO:0008006" key="6">
    <source>
        <dbReference type="Google" id="ProtNLM"/>
    </source>
</evidence>
<feature type="compositionally biased region" description="Basic and acidic residues" evidence="4">
    <location>
        <begin position="7"/>
        <end position="17"/>
    </location>
</feature>
<feature type="compositionally biased region" description="Low complexity" evidence="4">
    <location>
        <begin position="522"/>
        <end position="538"/>
    </location>
</feature>
<feature type="compositionally biased region" description="Basic and acidic residues" evidence="4">
    <location>
        <begin position="626"/>
        <end position="640"/>
    </location>
</feature>
<dbReference type="Gene3D" id="2.130.10.10">
    <property type="entry name" value="YVTN repeat-like/Quinoprotein amine dehydrogenase"/>
    <property type="match status" value="1"/>
</dbReference>
<keyword evidence="1 3" id="KW-0853">WD repeat</keyword>
<feature type="region of interest" description="Disordered" evidence="4">
    <location>
        <begin position="457"/>
        <end position="492"/>
    </location>
</feature>
<gene>
    <name evidence="5" type="ORF">PPAR00522_LOCUS4337</name>
</gene>
<feature type="compositionally biased region" description="Basic residues" evidence="4">
    <location>
        <begin position="615"/>
        <end position="625"/>
    </location>
</feature>
<dbReference type="SUPFAM" id="SSF50978">
    <property type="entry name" value="WD40 repeat-like"/>
    <property type="match status" value="1"/>
</dbReference>
<name>A0A7S0YBV4_9CHLO</name>
<dbReference type="InterPro" id="IPR036322">
    <property type="entry name" value="WD40_repeat_dom_sf"/>
</dbReference>
<feature type="region of interest" description="Disordered" evidence="4">
    <location>
        <begin position="7"/>
        <end position="31"/>
    </location>
</feature>
<dbReference type="AlphaFoldDB" id="A0A7S0YBV4"/>
<evidence type="ECO:0000256" key="3">
    <source>
        <dbReference type="PROSITE-ProRule" id="PRU00221"/>
    </source>
</evidence>
<feature type="compositionally biased region" description="Gly residues" evidence="4">
    <location>
        <begin position="605"/>
        <end position="614"/>
    </location>
</feature>
<evidence type="ECO:0000256" key="2">
    <source>
        <dbReference type="ARBA" id="ARBA00022737"/>
    </source>
</evidence>
<dbReference type="PANTHER" id="PTHR43991">
    <property type="entry name" value="WD REPEAT PROTEIN (AFU_ORTHOLOGUE AFUA_8G05640)-RELATED"/>
    <property type="match status" value="1"/>
</dbReference>
<feature type="compositionally biased region" description="Acidic residues" evidence="4">
    <location>
        <begin position="18"/>
        <end position="31"/>
    </location>
</feature>
<dbReference type="EMBL" id="HBFM01006984">
    <property type="protein sequence ID" value="CAD8767941.1"/>
    <property type="molecule type" value="Transcribed_RNA"/>
</dbReference>
<evidence type="ECO:0000256" key="4">
    <source>
        <dbReference type="SAM" id="MobiDB-lite"/>
    </source>
</evidence>
<dbReference type="SMART" id="SM00320">
    <property type="entry name" value="WD40"/>
    <property type="match status" value="3"/>
</dbReference>
<feature type="region of interest" description="Disordered" evidence="4">
    <location>
        <begin position="595"/>
        <end position="648"/>
    </location>
</feature>
<dbReference type="InterPro" id="IPR001680">
    <property type="entry name" value="WD40_rpt"/>
</dbReference>